<dbReference type="Pfam" id="PF20705">
    <property type="entry name" value="DUF6821"/>
    <property type="match status" value="1"/>
</dbReference>
<reference evidence="3 4" key="1">
    <citation type="journal article" date="2024" name="G3 (Bethesda)">
        <title>Genome assembly of Hibiscus sabdariffa L. provides insights into metabolisms of medicinal natural products.</title>
        <authorList>
            <person name="Kim T."/>
        </authorList>
    </citation>
    <scope>NUCLEOTIDE SEQUENCE [LARGE SCALE GENOMIC DNA]</scope>
    <source>
        <strain evidence="3">TK-2024</strain>
        <tissue evidence="3">Old leaves</tissue>
    </source>
</reference>
<accession>A0ABR2BBZ7</accession>
<evidence type="ECO:0000256" key="1">
    <source>
        <dbReference type="SAM" id="Phobius"/>
    </source>
</evidence>
<dbReference type="PANTHER" id="PTHR33646:SF2">
    <property type="entry name" value="F20H23.8 PROTEIN"/>
    <property type="match status" value="1"/>
</dbReference>
<feature type="transmembrane region" description="Helical" evidence="1">
    <location>
        <begin position="197"/>
        <end position="220"/>
    </location>
</feature>
<proteinExistence type="predicted"/>
<dbReference type="PANTHER" id="PTHR33646">
    <property type="entry name" value="GB|AAF00631.1"/>
    <property type="match status" value="1"/>
</dbReference>
<dbReference type="Proteomes" id="UP001472677">
    <property type="component" value="Unassembled WGS sequence"/>
</dbReference>
<keyword evidence="4" id="KW-1185">Reference proteome</keyword>
<protein>
    <recommendedName>
        <fullName evidence="2">DUF6821 domain-containing protein</fullName>
    </recommendedName>
</protein>
<evidence type="ECO:0000313" key="4">
    <source>
        <dbReference type="Proteomes" id="UP001472677"/>
    </source>
</evidence>
<gene>
    <name evidence="3" type="ORF">V6N12_017112</name>
</gene>
<keyword evidence="1" id="KW-0812">Transmembrane</keyword>
<evidence type="ECO:0000313" key="3">
    <source>
        <dbReference type="EMBL" id="KAK8504569.1"/>
    </source>
</evidence>
<feature type="domain" description="DUF6821" evidence="2">
    <location>
        <begin position="110"/>
        <end position="284"/>
    </location>
</feature>
<dbReference type="InterPro" id="IPR045883">
    <property type="entry name" value="At4g13530-like"/>
</dbReference>
<name>A0ABR2BBZ7_9ROSI</name>
<organism evidence="3 4">
    <name type="scientific">Hibiscus sabdariffa</name>
    <name type="common">roselle</name>
    <dbReference type="NCBI Taxonomy" id="183260"/>
    <lineage>
        <taxon>Eukaryota</taxon>
        <taxon>Viridiplantae</taxon>
        <taxon>Streptophyta</taxon>
        <taxon>Embryophyta</taxon>
        <taxon>Tracheophyta</taxon>
        <taxon>Spermatophyta</taxon>
        <taxon>Magnoliopsida</taxon>
        <taxon>eudicotyledons</taxon>
        <taxon>Gunneridae</taxon>
        <taxon>Pentapetalae</taxon>
        <taxon>rosids</taxon>
        <taxon>malvids</taxon>
        <taxon>Malvales</taxon>
        <taxon>Malvaceae</taxon>
        <taxon>Malvoideae</taxon>
        <taxon>Hibiscus</taxon>
    </lineage>
</organism>
<keyword evidence="1" id="KW-1133">Transmembrane helix</keyword>
<comment type="caution">
    <text evidence="3">The sequence shown here is derived from an EMBL/GenBank/DDBJ whole genome shotgun (WGS) entry which is preliminary data.</text>
</comment>
<dbReference type="EMBL" id="JBBPBM010000139">
    <property type="protein sequence ID" value="KAK8504569.1"/>
    <property type="molecule type" value="Genomic_DNA"/>
</dbReference>
<dbReference type="InterPro" id="IPR049224">
    <property type="entry name" value="DUF6821"/>
</dbReference>
<evidence type="ECO:0000259" key="2">
    <source>
        <dbReference type="Pfam" id="PF20705"/>
    </source>
</evidence>
<sequence>MIRQEMDFDEWVFLPDNRFLALGINQDGDKQIRHSKLVLLPDYFKEEQPPPPKQLVPVPFPFPLEPMILRVPENESGKEVTKIVPIDFVSTPPMILERVKEAGIESFERDREAKTQVSFRKPSYNNESVDMTNKMDSPRSTTKGAIPQFVAAGTFDFDDDDDDNESEFLQNMSSPKFEKKAEADWEENSGPGGLWKWSLTGIGAICSFGVAAATFCIIIIGSQQRQKQHQHQQNQKLLFQCYTEDKRMKQVVHQTTKLNEAISAVRGVPITRAHITFGGYYDGI</sequence>
<keyword evidence="1" id="KW-0472">Membrane</keyword>